<dbReference type="InterPro" id="IPR015199">
    <property type="entry name" value="DNA_pol_III_delta_C"/>
</dbReference>
<evidence type="ECO:0000256" key="4">
    <source>
        <dbReference type="ARBA" id="ARBA00022695"/>
    </source>
</evidence>
<reference evidence="9 10" key="2">
    <citation type="journal article" date="2019" name="Int. J. Syst. Evol. Microbiol.">
        <title>Anaerobacillus isosaccharinicus sp. nov., an alkaliphilic bacterium which degrades isosaccharinic acid.</title>
        <authorList>
            <person name="Bassil N.M."/>
            <person name="Lloyd J.R."/>
        </authorList>
    </citation>
    <scope>NUCLEOTIDE SEQUENCE [LARGE SCALE GENOMIC DNA]</scope>
    <source>
        <strain evidence="9 10">NB2006</strain>
    </source>
</reference>
<evidence type="ECO:0000256" key="3">
    <source>
        <dbReference type="ARBA" id="ARBA00022679"/>
    </source>
</evidence>
<organism evidence="9 10">
    <name type="scientific">Anaerobacillus isosaccharinicus</name>
    <dbReference type="NCBI Taxonomy" id="1532552"/>
    <lineage>
        <taxon>Bacteria</taxon>
        <taxon>Bacillati</taxon>
        <taxon>Bacillota</taxon>
        <taxon>Bacilli</taxon>
        <taxon>Bacillales</taxon>
        <taxon>Bacillaceae</taxon>
        <taxon>Anaerobacillus</taxon>
    </lineage>
</organism>
<keyword evidence="10" id="KW-1185">Reference proteome</keyword>
<dbReference type="Pfam" id="PF13177">
    <property type="entry name" value="DNA_pol3_delta2"/>
    <property type="match status" value="1"/>
</dbReference>
<evidence type="ECO:0000256" key="6">
    <source>
        <dbReference type="ARBA" id="ARBA00022932"/>
    </source>
</evidence>
<protein>
    <recommendedName>
        <fullName evidence="2">DNA polymerase III subunit delta'</fullName>
        <ecNumber evidence="1">2.7.7.7</ecNumber>
    </recommendedName>
</protein>
<dbReference type="NCBIfam" id="NF005972">
    <property type="entry name" value="PRK08058.1"/>
    <property type="match status" value="1"/>
</dbReference>
<dbReference type="Gene3D" id="3.40.50.300">
    <property type="entry name" value="P-loop containing nucleotide triphosphate hydrolases"/>
    <property type="match status" value="1"/>
</dbReference>
<keyword evidence="5" id="KW-0235">DNA replication</keyword>
<sequence length="328" mass="37588">MTWNKLSETQEKVVKIITNSIRKQRLSHAYLFDGPKGTGKRNVALQLAKTFFCANKEEQDACESCSDCKRITSGNHPDVHVIKPEGQSIKIEQIRNLKKEFSYRGMESVRKFYIIEDAEKMTVSAANGLLKFLEEPDGQSIAVLTTAEVHRILNTIISRAQIISFVPLTPLKLMENLEKDGVTKPIAKLLGQLTNDLEEAYQLYHDEWIAQARGIVIQLGEEVSTRPHQVLLTLQESWFTHFKEKNQLNLGLDILLLWYRDVLRTLLANEDQLIFVDQVDKLERHALKSSQRKVSQHMAAILEAKRRLSANVNPQLLMEQLMMRLQEG</sequence>
<dbReference type="InterPro" id="IPR027417">
    <property type="entry name" value="P-loop_NTPase"/>
</dbReference>
<dbReference type="InterPro" id="IPR050238">
    <property type="entry name" value="DNA_Rep/Repair_Clamp_Loader"/>
</dbReference>
<dbReference type="Proteomes" id="UP000180175">
    <property type="component" value="Chromosome"/>
</dbReference>
<dbReference type="FunFam" id="3.40.50.300:FF:001255">
    <property type="entry name" value="DNA polymerase III subunit delta"/>
    <property type="match status" value="1"/>
</dbReference>
<dbReference type="PANTHER" id="PTHR11669">
    <property type="entry name" value="REPLICATION FACTOR C / DNA POLYMERASE III GAMMA-TAU SUBUNIT"/>
    <property type="match status" value="1"/>
</dbReference>
<dbReference type="InterPro" id="IPR004622">
    <property type="entry name" value="DNA_pol_HolB"/>
</dbReference>
<comment type="catalytic activity">
    <reaction evidence="7">
        <text>DNA(n) + a 2'-deoxyribonucleoside 5'-triphosphate = DNA(n+1) + diphosphate</text>
        <dbReference type="Rhea" id="RHEA:22508"/>
        <dbReference type="Rhea" id="RHEA-COMP:17339"/>
        <dbReference type="Rhea" id="RHEA-COMP:17340"/>
        <dbReference type="ChEBI" id="CHEBI:33019"/>
        <dbReference type="ChEBI" id="CHEBI:61560"/>
        <dbReference type="ChEBI" id="CHEBI:173112"/>
        <dbReference type="EC" id="2.7.7.7"/>
    </reaction>
</comment>
<proteinExistence type="predicted"/>
<feature type="domain" description="DNA polymerase III delta subunit C-terminal" evidence="8">
    <location>
        <begin position="243"/>
        <end position="326"/>
    </location>
</feature>
<dbReference type="EC" id="2.7.7.7" evidence="1"/>
<name>A0A7S7RCZ6_9BACI</name>
<evidence type="ECO:0000256" key="1">
    <source>
        <dbReference type="ARBA" id="ARBA00012417"/>
    </source>
</evidence>
<accession>A0A7S7RCZ6</accession>
<dbReference type="AlphaFoldDB" id="A0A7S7RCZ6"/>
<dbReference type="Pfam" id="PF09115">
    <property type="entry name" value="DNApol3-delta_C"/>
    <property type="match status" value="1"/>
</dbReference>
<dbReference type="GO" id="GO:0009360">
    <property type="term" value="C:DNA polymerase III complex"/>
    <property type="evidence" value="ECO:0007669"/>
    <property type="project" value="InterPro"/>
</dbReference>
<dbReference type="KEGG" id="aia:AWH56_007470"/>
<dbReference type="GO" id="GO:0003677">
    <property type="term" value="F:DNA binding"/>
    <property type="evidence" value="ECO:0007669"/>
    <property type="project" value="InterPro"/>
</dbReference>
<evidence type="ECO:0000259" key="8">
    <source>
        <dbReference type="Pfam" id="PF09115"/>
    </source>
</evidence>
<dbReference type="NCBIfam" id="TIGR00678">
    <property type="entry name" value="holB"/>
    <property type="match status" value="1"/>
</dbReference>
<reference evidence="9 10" key="1">
    <citation type="journal article" date="2017" name="Genome Announc.">
        <title>Draft Genome Sequences of Four Alkaliphilic Bacteria Belonging to the Anaerobacillus Genus.</title>
        <authorList>
            <person name="Bassil N.M."/>
            <person name="Lloyd J.R."/>
        </authorList>
    </citation>
    <scope>NUCLEOTIDE SEQUENCE [LARGE SCALE GENOMIC DNA]</scope>
    <source>
        <strain evidence="9 10">NB2006</strain>
    </source>
</reference>
<dbReference type="RefSeq" id="WP_182080385.1">
    <property type="nucleotide sequence ID" value="NZ_CP063356.2"/>
</dbReference>
<evidence type="ECO:0000313" key="10">
    <source>
        <dbReference type="Proteomes" id="UP000180175"/>
    </source>
</evidence>
<evidence type="ECO:0000313" key="9">
    <source>
        <dbReference type="EMBL" id="QOY37443.1"/>
    </source>
</evidence>
<dbReference type="SUPFAM" id="SSF52540">
    <property type="entry name" value="P-loop containing nucleoside triphosphate hydrolases"/>
    <property type="match status" value="1"/>
</dbReference>
<dbReference type="PANTHER" id="PTHR11669:SF8">
    <property type="entry name" value="DNA POLYMERASE III SUBUNIT DELTA"/>
    <property type="match status" value="1"/>
</dbReference>
<keyword evidence="4 9" id="KW-0548">Nucleotidyltransferase</keyword>
<dbReference type="GO" id="GO:0003887">
    <property type="term" value="F:DNA-directed DNA polymerase activity"/>
    <property type="evidence" value="ECO:0007669"/>
    <property type="project" value="UniProtKB-KW"/>
</dbReference>
<evidence type="ECO:0000256" key="7">
    <source>
        <dbReference type="ARBA" id="ARBA00049244"/>
    </source>
</evidence>
<dbReference type="GO" id="GO:0008408">
    <property type="term" value="F:3'-5' exonuclease activity"/>
    <property type="evidence" value="ECO:0007669"/>
    <property type="project" value="InterPro"/>
</dbReference>
<gene>
    <name evidence="9" type="primary">holB</name>
    <name evidence="9" type="ORF">AWH56_007470</name>
</gene>
<dbReference type="EMBL" id="CP063356">
    <property type="protein sequence ID" value="QOY37443.1"/>
    <property type="molecule type" value="Genomic_DNA"/>
</dbReference>
<keyword evidence="6" id="KW-0239">DNA-directed DNA polymerase</keyword>
<evidence type="ECO:0000256" key="5">
    <source>
        <dbReference type="ARBA" id="ARBA00022705"/>
    </source>
</evidence>
<keyword evidence="3 9" id="KW-0808">Transferase</keyword>
<dbReference type="GO" id="GO:0006261">
    <property type="term" value="P:DNA-templated DNA replication"/>
    <property type="evidence" value="ECO:0007669"/>
    <property type="project" value="TreeGrafter"/>
</dbReference>
<evidence type="ECO:0000256" key="2">
    <source>
        <dbReference type="ARBA" id="ARBA00014363"/>
    </source>
</evidence>